<dbReference type="GO" id="GO:0005524">
    <property type="term" value="F:ATP binding"/>
    <property type="evidence" value="ECO:0007669"/>
    <property type="project" value="UniProtKB-UniRule"/>
</dbReference>
<dbReference type="GeneID" id="14906172"/>
<evidence type="ECO:0000256" key="6">
    <source>
        <dbReference type="ARBA" id="ARBA00022741"/>
    </source>
</evidence>
<gene>
    <name evidence="13" type="ORF">IMG5_143320</name>
</gene>
<dbReference type="GO" id="GO:0004674">
    <property type="term" value="F:protein serine/threonine kinase activity"/>
    <property type="evidence" value="ECO:0007669"/>
    <property type="project" value="UniProtKB-KW"/>
</dbReference>
<feature type="domain" description="Protein kinase" evidence="12">
    <location>
        <begin position="20"/>
        <end position="269"/>
    </location>
</feature>
<sequence>MNSIQQKNAFNSDKIGPNSFLVHGLIGKGSFGEVYLVEKSDQGKLYAMKVLHKSKINKQNLGQYAMSERNILSYIKHPFIVHLYFAFQTQDKLFLILQYCPGGDLGELLKKEKKFCEEKTKFYLSEIILALEFLHQKDIIFRDLKPDNIVLDYEGHVMITDFGLSKEGIIDQCIGAKSFCGSYAYLAPEMLKQTGHGKAVDWYLLGVLMYELLIGEPPFYTSNKDILLKNIEGGKLNIPEYLSLEAKSILKSETNNEYSTQIYQIKNIV</sequence>
<dbReference type="PROSITE" id="PS50011">
    <property type="entry name" value="PROTEIN_KINASE_DOM"/>
    <property type="match status" value="1"/>
</dbReference>
<dbReference type="GO" id="GO:0106310">
    <property type="term" value="F:protein serine kinase activity"/>
    <property type="evidence" value="ECO:0007669"/>
    <property type="project" value="RHEA"/>
</dbReference>
<dbReference type="eggNOG" id="KOG0598">
    <property type="taxonomic scope" value="Eukaryota"/>
</dbReference>
<proteinExistence type="inferred from homology"/>
<dbReference type="PROSITE" id="PS00107">
    <property type="entry name" value="PROTEIN_KINASE_ATP"/>
    <property type="match status" value="1"/>
</dbReference>
<evidence type="ECO:0000256" key="10">
    <source>
        <dbReference type="ARBA" id="ARBA00048679"/>
    </source>
</evidence>
<accession>G0QXJ4</accession>
<comment type="catalytic activity">
    <reaction evidence="10">
        <text>L-seryl-[protein] + ATP = O-phospho-L-seryl-[protein] + ADP + H(+)</text>
        <dbReference type="Rhea" id="RHEA:17989"/>
        <dbReference type="Rhea" id="RHEA-COMP:9863"/>
        <dbReference type="Rhea" id="RHEA-COMP:11604"/>
        <dbReference type="ChEBI" id="CHEBI:15378"/>
        <dbReference type="ChEBI" id="CHEBI:29999"/>
        <dbReference type="ChEBI" id="CHEBI:30616"/>
        <dbReference type="ChEBI" id="CHEBI:83421"/>
        <dbReference type="ChEBI" id="CHEBI:456216"/>
        <dbReference type="EC" id="2.7.11.1"/>
    </reaction>
</comment>
<evidence type="ECO:0000256" key="8">
    <source>
        <dbReference type="ARBA" id="ARBA00022840"/>
    </source>
</evidence>
<dbReference type="Gene3D" id="1.10.510.10">
    <property type="entry name" value="Transferase(Phosphotransferase) domain 1"/>
    <property type="match status" value="1"/>
</dbReference>
<organism evidence="13 14">
    <name type="scientific">Ichthyophthirius multifiliis</name>
    <name type="common">White spot disease agent</name>
    <name type="synonym">Ich</name>
    <dbReference type="NCBI Taxonomy" id="5932"/>
    <lineage>
        <taxon>Eukaryota</taxon>
        <taxon>Sar</taxon>
        <taxon>Alveolata</taxon>
        <taxon>Ciliophora</taxon>
        <taxon>Intramacronucleata</taxon>
        <taxon>Oligohymenophorea</taxon>
        <taxon>Hymenostomatida</taxon>
        <taxon>Ophryoglenina</taxon>
        <taxon>Ichthyophthirius</taxon>
    </lineage>
</organism>
<dbReference type="EMBL" id="GL984077">
    <property type="protein sequence ID" value="EGR30060.1"/>
    <property type="molecule type" value="Genomic_DNA"/>
</dbReference>
<evidence type="ECO:0000256" key="4">
    <source>
        <dbReference type="ARBA" id="ARBA00022553"/>
    </source>
</evidence>
<dbReference type="EC" id="2.7.11.1" evidence="2"/>
<dbReference type="SMART" id="SM00220">
    <property type="entry name" value="S_TKc"/>
    <property type="match status" value="1"/>
</dbReference>
<dbReference type="FunFam" id="3.30.200.20:FF:000524">
    <property type="entry name" value="Non-specific serine/threonine protein kinase"/>
    <property type="match status" value="1"/>
</dbReference>
<dbReference type="InterPro" id="IPR045270">
    <property type="entry name" value="STKc_AGC"/>
</dbReference>
<feature type="binding site" evidence="11">
    <location>
        <position position="49"/>
    </location>
    <ligand>
        <name>ATP</name>
        <dbReference type="ChEBI" id="CHEBI:30616"/>
    </ligand>
</feature>
<evidence type="ECO:0000256" key="2">
    <source>
        <dbReference type="ARBA" id="ARBA00012513"/>
    </source>
</evidence>
<evidence type="ECO:0000256" key="7">
    <source>
        <dbReference type="ARBA" id="ARBA00022777"/>
    </source>
</evidence>
<dbReference type="InterPro" id="IPR017441">
    <property type="entry name" value="Protein_kinase_ATP_BS"/>
</dbReference>
<evidence type="ECO:0000259" key="12">
    <source>
        <dbReference type="PROSITE" id="PS50011"/>
    </source>
</evidence>
<dbReference type="SUPFAM" id="SSF56112">
    <property type="entry name" value="Protein kinase-like (PK-like)"/>
    <property type="match status" value="1"/>
</dbReference>
<dbReference type="OrthoDB" id="304657at2759"/>
<dbReference type="OMA" id="GHSKDEH"/>
<keyword evidence="8 11" id="KW-0067">ATP-binding</keyword>
<evidence type="ECO:0000256" key="3">
    <source>
        <dbReference type="ARBA" id="ARBA00022527"/>
    </source>
</evidence>
<reference evidence="13 14" key="1">
    <citation type="submission" date="2011-07" db="EMBL/GenBank/DDBJ databases">
        <authorList>
            <person name="Coyne R."/>
            <person name="Brami D."/>
            <person name="Johnson J."/>
            <person name="Hostetler J."/>
            <person name="Hannick L."/>
            <person name="Clark T."/>
            <person name="Cassidy-Hanley D."/>
            <person name="Inman J."/>
        </authorList>
    </citation>
    <scope>NUCLEOTIDE SEQUENCE [LARGE SCALE GENOMIC DNA]</scope>
    <source>
        <strain evidence="13 14">G5</strain>
    </source>
</reference>
<dbReference type="Gene3D" id="3.30.200.20">
    <property type="entry name" value="Phosphorylase Kinase, domain 1"/>
    <property type="match status" value="1"/>
</dbReference>
<keyword evidence="5 13" id="KW-0808">Transferase</keyword>
<dbReference type="Pfam" id="PF00069">
    <property type="entry name" value="Pkinase"/>
    <property type="match status" value="1"/>
</dbReference>
<dbReference type="STRING" id="857967.G0QXJ4"/>
<keyword evidence="4" id="KW-0597">Phosphoprotein</keyword>
<keyword evidence="14" id="KW-1185">Reference proteome</keyword>
<dbReference type="Proteomes" id="UP000008983">
    <property type="component" value="Unassembled WGS sequence"/>
</dbReference>
<evidence type="ECO:0000256" key="1">
    <source>
        <dbReference type="ARBA" id="ARBA00009903"/>
    </source>
</evidence>
<dbReference type="RefSeq" id="XP_004031296.1">
    <property type="nucleotide sequence ID" value="XM_004031248.1"/>
</dbReference>
<name>G0QXJ4_ICHMU</name>
<protein>
    <recommendedName>
        <fullName evidence="2">non-specific serine/threonine protein kinase</fullName>
        <ecNumber evidence="2">2.7.11.1</ecNumber>
    </recommendedName>
</protein>
<dbReference type="AlphaFoldDB" id="G0QXJ4"/>
<dbReference type="InterPro" id="IPR011009">
    <property type="entry name" value="Kinase-like_dom_sf"/>
</dbReference>
<keyword evidence="7 13" id="KW-0418">Kinase</keyword>
<keyword evidence="6 11" id="KW-0547">Nucleotide-binding</keyword>
<evidence type="ECO:0000256" key="11">
    <source>
        <dbReference type="PROSITE-ProRule" id="PRU10141"/>
    </source>
</evidence>
<comment type="similarity">
    <text evidence="1">Belongs to the protein kinase superfamily. AGC Ser/Thr protein kinase family.</text>
</comment>
<keyword evidence="3" id="KW-0723">Serine/threonine-protein kinase</keyword>
<evidence type="ECO:0000256" key="5">
    <source>
        <dbReference type="ARBA" id="ARBA00022679"/>
    </source>
</evidence>
<dbReference type="PANTHER" id="PTHR24351">
    <property type="entry name" value="RIBOSOMAL PROTEIN S6 KINASE"/>
    <property type="match status" value="1"/>
</dbReference>
<dbReference type="CDD" id="cd05123">
    <property type="entry name" value="STKc_AGC"/>
    <property type="match status" value="1"/>
</dbReference>
<dbReference type="InParanoid" id="G0QXJ4"/>
<evidence type="ECO:0000256" key="9">
    <source>
        <dbReference type="ARBA" id="ARBA00047899"/>
    </source>
</evidence>
<evidence type="ECO:0000313" key="14">
    <source>
        <dbReference type="Proteomes" id="UP000008983"/>
    </source>
</evidence>
<evidence type="ECO:0000313" key="13">
    <source>
        <dbReference type="EMBL" id="EGR30060.1"/>
    </source>
</evidence>
<comment type="catalytic activity">
    <reaction evidence="9">
        <text>L-threonyl-[protein] + ATP = O-phospho-L-threonyl-[protein] + ADP + H(+)</text>
        <dbReference type="Rhea" id="RHEA:46608"/>
        <dbReference type="Rhea" id="RHEA-COMP:11060"/>
        <dbReference type="Rhea" id="RHEA-COMP:11605"/>
        <dbReference type="ChEBI" id="CHEBI:15378"/>
        <dbReference type="ChEBI" id="CHEBI:30013"/>
        <dbReference type="ChEBI" id="CHEBI:30616"/>
        <dbReference type="ChEBI" id="CHEBI:61977"/>
        <dbReference type="ChEBI" id="CHEBI:456216"/>
        <dbReference type="EC" id="2.7.11.1"/>
    </reaction>
</comment>
<dbReference type="InterPro" id="IPR000719">
    <property type="entry name" value="Prot_kinase_dom"/>
</dbReference>
<dbReference type="FunFam" id="1.10.510.10:FF:000048">
    <property type="entry name" value="Protein kinase C"/>
    <property type="match status" value="1"/>
</dbReference>